<evidence type="ECO:0000313" key="1">
    <source>
        <dbReference type="EMBL" id="GAM78472.1"/>
    </source>
</evidence>
<organism evidence="1 2">
    <name type="scientific">Vibrio ishigakensis</name>
    <dbReference type="NCBI Taxonomy" id="1481914"/>
    <lineage>
        <taxon>Bacteria</taxon>
        <taxon>Pseudomonadati</taxon>
        <taxon>Pseudomonadota</taxon>
        <taxon>Gammaproteobacteria</taxon>
        <taxon>Vibrionales</taxon>
        <taxon>Vibrionaceae</taxon>
        <taxon>Vibrio</taxon>
    </lineage>
</organism>
<accession>A0A0B8QN81</accession>
<sequence>MDRYAVWISKNLLVISLIGIAAFSFNLFIFQDDSVLLYDYKRIFVCGLVVLNSLLVSLSSQQRTQTLSQISSIDKRILSLLGALLLFAIIANLVGYYPIRGFIDLSYYLGLLLLCTTLTLNKHNKLIFELIALISVLCFLSVFLGFVVSILYGDGETVWTILSYTNPRMMNQVQIWLIAPSLYLVLVSRSYKAWIPLLLNFALVFALQARGLAIASITGLLLWALLDARYRARIIKTLVLGLALGYAVKWLFLAPFPTYILTGELVPPPPLRTSDSGRVEMWSFVLQHLSFLGNGGDAFACNSPFNARPHNSVLLVAFNWGVISAICYLCLIATLLIKVIHVQDVKARLWV</sequence>
<dbReference type="AlphaFoldDB" id="A0A0B8QN81"/>
<name>A0A0B8QN81_9VIBR</name>
<dbReference type="Proteomes" id="UP000031666">
    <property type="component" value="Unassembled WGS sequence"/>
</dbReference>
<reference evidence="1 2" key="2">
    <citation type="submission" date="2015-01" db="EMBL/GenBank/DDBJ databases">
        <authorList>
            <consortium name="NBRP consortium"/>
            <person name="Sawabe T."/>
            <person name="Meirelles P."/>
            <person name="Feng G."/>
            <person name="Sayaka M."/>
            <person name="Hattori M."/>
            <person name="Ohkuma M."/>
        </authorList>
    </citation>
    <scope>NUCLEOTIDE SEQUENCE [LARGE SCALE GENOMIC DNA]</scope>
    <source>
        <strain evidence="2">JCM 19241</strain>
    </source>
</reference>
<protein>
    <submittedName>
        <fullName evidence="1">Uncharacterized protein</fullName>
    </submittedName>
</protein>
<proteinExistence type="predicted"/>
<dbReference type="EMBL" id="BBSC01000014">
    <property type="protein sequence ID" value="GAM78472.1"/>
    <property type="molecule type" value="Genomic_DNA"/>
</dbReference>
<gene>
    <name evidence="1" type="ORF">JCM19241_3810</name>
</gene>
<reference evidence="1 2" key="1">
    <citation type="submission" date="2015-01" db="EMBL/GenBank/DDBJ databases">
        <title>Vibrio sp. C94 JCM 19241 whole genome shotgun sequence.</title>
        <authorList>
            <person name="Sawabe T."/>
            <person name="Meirelles P."/>
            <person name="Feng G."/>
            <person name="Sayaka M."/>
            <person name="Hattori M."/>
            <person name="Ohkuma M."/>
        </authorList>
    </citation>
    <scope>NUCLEOTIDE SEQUENCE [LARGE SCALE GENOMIC DNA]</scope>
    <source>
        <strain evidence="2">JCM 19241</strain>
    </source>
</reference>
<evidence type="ECO:0000313" key="2">
    <source>
        <dbReference type="Proteomes" id="UP000031666"/>
    </source>
</evidence>
<comment type="caution">
    <text evidence="1">The sequence shown here is derived from an EMBL/GenBank/DDBJ whole genome shotgun (WGS) entry which is preliminary data.</text>
</comment>